<organism evidence="1">
    <name type="scientific">Prevotella amnii</name>
    <dbReference type="NCBI Taxonomy" id="419005"/>
    <lineage>
        <taxon>Bacteria</taxon>
        <taxon>Pseudomonadati</taxon>
        <taxon>Bacteroidota</taxon>
        <taxon>Bacteroidia</taxon>
        <taxon>Bacteroidales</taxon>
        <taxon>Prevotellaceae</taxon>
        <taxon>Prevotella</taxon>
    </lineage>
</organism>
<name>A0A134B7P8_9BACT</name>
<gene>
    <name evidence="1" type="ORF">HMPREF1860_01693</name>
</gene>
<proteinExistence type="predicted"/>
<feature type="non-terminal residue" evidence="1">
    <location>
        <position position="1"/>
    </location>
</feature>
<reference evidence="1 2" key="1">
    <citation type="submission" date="2016-01" db="EMBL/GenBank/DDBJ databases">
        <authorList>
            <person name="Oliw E.H."/>
        </authorList>
    </citation>
    <scope>NUCLEOTIDE SEQUENCE [LARGE SCALE GENOMIC DNA]</scope>
    <source>
        <strain evidence="1 2">DNF00307</strain>
    </source>
</reference>
<comment type="caution">
    <text evidence="1">The sequence shown here is derived from an EMBL/GenBank/DDBJ whole genome shotgun (WGS) entry which is preliminary data.</text>
</comment>
<evidence type="ECO:0000313" key="1">
    <source>
        <dbReference type="EMBL" id="KXB75965.1"/>
    </source>
</evidence>
<evidence type="ECO:0000313" key="2">
    <source>
        <dbReference type="Proteomes" id="UP000070531"/>
    </source>
</evidence>
<sequence>HYLSILYLLHLDQPFRIAIGLWFVLQSYPRLYALYEVPVR</sequence>
<dbReference type="EMBL" id="LSDL01000111">
    <property type="protein sequence ID" value="KXB75965.1"/>
    <property type="molecule type" value="Genomic_DNA"/>
</dbReference>
<dbReference type="AlphaFoldDB" id="A0A134B7P8"/>
<protein>
    <submittedName>
        <fullName evidence="1">Uncharacterized protein</fullName>
    </submittedName>
</protein>
<accession>A0A134B7P8</accession>
<dbReference type="Proteomes" id="UP000070531">
    <property type="component" value="Unassembled WGS sequence"/>
</dbReference>